<dbReference type="Pfam" id="PF00067">
    <property type="entry name" value="p450"/>
    <property type="match status" value="1"/>
</dbReference>
<feature type="transmembrane region" description="Helical" evidence="6">
    <location>
        <begin position="227"/>
        <end position="246"/>
    </location>
</feature>
<evidence type="ECO:0000256" key="2">
    <source>
        <dbReference type="ARBA" id="ARBA00022723"/>
    </source>
</evidence>
<dbReference type="PRINTS" id="PR00463">
    <property type="entry name" value="EP450I"/>
</dbReference>
<comment type="caution">
    <text evidence="7">The sequence shown here is derived from an EMBL/GenBank/DDBJ whole genome shotgun (WGS) entry which is preliminary data.</text>
</comment>
<dbReference type="Gene3D" id="1.10.630.10">
    <property type="entry name" value="Cytochrome P450"/>
    <property type="match status" value="1"/>
</dbReference>
<keyword evidence="6" id="KW-0472">Membrane</keyword>
<dbReference type="AlphaFoldDB" id="A0ABC8U679"/>
<dbReference type="PANTHER" id="PTHR47947:SF39">
    <property type="entry name" value="CYTOCHROME P450"/>
    <property type="match status" value="1"/>
</dbReference>
<keyword evidence="1" id="KW-0349">Heme</keyword>
<evidence type="ECO:0000256" key="3">
    <source>
        <dbReference type="ARBA" id="ARBA00023002"/>
    </source>
</evidence>
<evidence type="ECO:0000256" key="6">
    <source>
        <dbReference type="SAM" id="Phobius"/>
    </source>
</evidence>
<dbReference type="GO" id="GO:0046872">
    <property type="term" value="F:metal ion binding"/>
    <property type="evidence" value="ECO:0007669"/>
    <property type="project" value="UniProtKB-KW"/>
</dbReference>
<keyword evidence="6" id="KW-0812">Transmembrane</keyword>
<keyword evidence="8" id="KW-1185">Reference proteome</keyword>
<dbReference type="SUPFAM" id="SSF48264">
    <property type="entry name" value="Cytochrome P450"/>
    <property type="match status" value="1"/>
</dbReference>
<keyword evidence="3" id="KW-0560">Oxidoreductase</keyword>
<keyword evidence="4" id="KW-0408">Iron</keyword>
<dbReference type="InterPro" id="IPR036396">
    <property type="entry name" value="Cyt_P450_sf"/>
</dbReference>
<evidence type="ECO:0000256" key="4">
    <source>
        <dbReference type="ARBA" id="ARBA00023004"/>
    </source>
</evidence>
<evidence type="ECO:0000313" key="8">
    <source>
        <dbReference type="Proteomes" id="UP001642360"/>
    </source>
</evidence>
<name>A0ABC8U679_9AQUA</name>
<feature type="transmembrane region" description="Helical" evidence="6">
    <location>
        <begin position="6"/>
        <end position="27"/>
    </location>
</feature>
<dbReference type="InterPro" id="IPR001128">
    <property type="entry name" value="Cyt_P450"/>
</dbReference>
<keyword evidence="2" id="KW-0479">Metal-binding</keyword>
<dbReference type="EMBL" id="CAUOFW020007009">
    <property type="protein sequence ID" value="CAK9177242.1"/>
    <property type="molecule type" value="Genomic_DNA"/>
</dbReference>
<dbReference type="Proteomes" id="UP001642360">
    <property type="component" value="Unassembled WGS sequence"/>
</dbReference>
<evidence type="ECO:0000256" key="1">
    <source>
        <dbReference type="ARBA" id="ARBA00022617"/>
    </source>
</evidence>
<sequence length="315" mass="35848">MDFLLPHLNTAIAGIFAALFVLFFLLWRSKTVKTTVSKRLAPEAGGAWPIVGHLHLFGGYQVPHITLGAMPDQYGPVFTIQLGVHRALVVSSWELFTTHDLAISSRPNFVVSKHLGYNSAMFGFSPYGEYWRQLSKITSLELLSNRRLELLKHIRISETETSMKELYKLWAEKKDRSGHVLVEMKQWFGDLTLNVVLRMVAGKRYYGTTSAKDDKAAMRCQKVMRDFFNYIGLFAVADNLPFLGWLDLGGYEKAMKETGKEMDDIFEEWLQEHRRKRDVGNASSEQDFIDVMLSITEEAELAGFDADTITKATCM</sequence>
<evidence type="ECO:0008006" key="9">
    <source>
        <dbReference type="Google" id="ProtNLM"/>
    </source>
</evidence>
<reference evidence="7 8" key="1">
    <citation type="submission" date="2024-02" db="EMBL/GenBank/DDBJ databases">
        <authorList>
            <person name="Vignale AGUSTIN F."/>
            <person name="Sosa J E."/>
            <person name="Modenutti C."/>
        </authorList>
    </citation>
    <scope>NUCLEOTIDE SEQUENCE [LARGE SCALE GENOMIC DNA]</scope>
</reference>
<protein>
    <recommendedName>
        <fullName evidence="9">Cytochrome P450</fullName>
    </recommendedName>
</protein>
<dbReference type="InterPro" id="IPR002401">
    <property type="entry name" value="Cyt_P450_E_grp-I"/>
</dbReference>
<dbReference type="GO" id="GO:0004497">
    <property type="term" value="F:monooxygenase activity"/>
    <property type="evidence" value="ECO:0007669"/>
    <property type="project" value="UniProtKB-KW"/>
</dbReference>
<proteinExistence type="predicted"/>
<keyword evidence="6" id="KW-1133">Transmembrane helix</keyword>
<evidence type="ECO:0000313" key="7">
    <source>
        <dbReference type="EMBL" id="CAK9177242.1"/>
    </source>
</evidence>
<gene>
    <name evidence="7" type="ORF">ILEXP_LOCUS47121</name>
</gene>
<feature type="non-terminal residue" evidence="7">
    <location>
        <position position="315"/>
    </location>
</feature>
<evidence type="ECO:0000256" key="5">
    <source>
        <dbReference type="ARBA" id="ARBA00023033"/>
    </source>
</evidence>
<keyword evidence="5" id="KW-0503">Monooxygenase</keyword>
<accession>A0ABC8U679</accession>
<dbReference type="InterPro" id="IPR050651">
    <property type="entry name" value="Plant_Cytochrome_P450_Monoox"/>
</dbReference>
<organism evidence="7 8">
    <name type="scientific">Ilex paraguariensis</name>
    <name type="common">yerba mate</name>
    <dbReference type="NCBI Taxonomy" id="185542"/>
    <lineage>
        <taxon>Eukaryota</taxon>
        <taxon>Viridiplantae</taxon>
        <taxon>Streptophyta</taxon>
        <taxon>Embryophyta</taxon>
        <taxon>Tracheophyta</taxon>
        <taxon>Spermatophyta</taxon>
        <taxon>Magnoliopsida</taxon>
        <taxon>eudicotyledons</taxon>
        <taxon>Gunneridae</taxon>
        <taxon>Pentapetalae</taxon>
        <taxon>asterids</taxon>
        <taxon>campanulids</taxon>
        <taxon>Aquifoliales</taxon>
        <taxon>Aquifoliaceae</taxon>
        <taxon>Ilex</taxon>
    </lineage>
</organism>
<dbReference type="PANTHER" id="PTHR47947">
    <property type="entry name" value="CYTOCHROME P450 82C3-RELATED"/>
    <property type="match status" value="1"/>
</dbReference>